<dbReference type="EMBL" id="ACEC01000079">
    <property type="protein sequence ID" value="EEG29971.1"/>
    <property type="molecule type" value="Genomic_DNA"/>
</dbReference>
<keyword evidence="2" id="KW-1185">Reference proteome</keyword>
<dbReference type="STRING" id="537013.CLOSTMETH_02400"/>
<organism evidence="1 2">
    <name type="scientific">[Clostridium] methylpentosum DSM 5476</name>
    <dbReference type="NCBI Taxonomy" id="537013"/>
    <lineage>
        <taxon>Bacteria</taxon>
        <taxon>Bacillati</taxon>
        <taxon>Bacillota</taxon>
        <taxon>Clostridia</taxon>
        <taxon>Eubacteriales</taxon>
        <taxon>Oscillospiraceae</taxon>
        <taxon>Oscillospiraceae incertae sedis</taxon>
    </lineage>
</organism>
<dbReference type="Proteomes" id="UP000003340">
    <property type="component" value="Unassembled WGS sequence"/>
</dbReference>
<protein>
    <submittedName>
        <fullName evidence="1">Uncharacterized protein</fullName>
    </submittedName>
</protein>
<evidence type="ECO:0000313" key="2">
    <source>
        <dbReference type="Proteomes" id="UP000003340"/>
    </source>
</evidence>
<evidence type="ECO:0000313" key="1">
    <source>
        <dbReference type="EMBL" id="EEG29971.1"/>
    </source>
</evidence>
<proteinExistence type="predicted"/>
<sequence>MKINFIVPHFSVPIPFSGGLQLFVNGKIQEKENAALGKGRQRVKEIMKKKYLCNPFRDCL</sequence>
<comment type="caution">
    <text evidence="1">The sequence shown here is derived from an EMBL/GenBank/DDBJ whole genome shotgun (WGS) entry which is preliminary data.</text>
</comment>
<dbReference type="AlphaFoldDB" id="C0EEW1"/>
<accession>C0EEW1</accession>
<reference evidence="1 2" key="2">
    <citation type="submission" date="2009-02" db="EMBL/GenBank/DDBJ databases">
        <title>Draft genome sequence of Clostridium methylpentosum (DSM 5476).</title>
        <authorList>
            <person name="Sudarsanam P."/>
            <person name="Ley R."/>
            <person name="Guruge J."/>
            <person name="Turnbaugh P.J."/>
            <person name="Mahowald M."/>
            <person name="Liep D."/>
            <person name="Gordon J."/>
        </authorList>
    </citation>
    <scope>NUCLEOTIDE SEQUENCE [LARGE SCALE GENOMIC DNA]</scope>
    <source>
        <strain evidence="1 2">DSM 5476</strain>
    </source>
</reference>
<reference evidence="1 2" key="1">
    <citation type="submission" date="2009-01" db="EMBL/GenBank/DDBJ databases">
        <authorList>
            <person name="Fulton L."/>
            <person name="Clifton S."/>
            <person name="Fulton B."/>
            <person name="Xu J."/>
            <person name="Minx P."/>
            <person name="Pepin K.H."/>
            <person name="Johnson M."/>
            <person name="Bhonagiri V."/>
            <person name="Nash W.E."/>
            <person name="Mardis E.R."/>
            <person name="Wilson R.K."/>
        </authorList>
    </citation>
    <scope>NUCLEOTIDE SEQUENCE [LARGE SCALE GENOMIC DNA]</scope>
    <source>
        <strain evidence="1 2">DSM 5476</strain>
    </source>
</reference>
<gene>
    <name evidence="1" type="ORF">CLOSTMETH_02400</name>
</gene>
<name>C0EEW1_9FIRM</name>
<dbReference type="HOGENOM" id="CLU_2933176_0_0_9"/>